<keyword evidence="10" id="KW-1185">Reference proteome</keyword>
<evidence type="ECO:0000256" key="1">
    <source>
        <dbReference type="ARBA" id="ARBA00004752"/>
    </source>
</evidence>
<dbReference type="InterPro" id="IPR038063">
    <property type="entry name" value="Transpep_catalytic_dom"/>
</dbReference>
<evidence type="ECO:0000256" key="6">
    <source>
        <dbReference type="ARBA" id="ARBA00023316"/>
    </source>
</evidence>
<sequence>MNFQKYLLCICFLCLFSCKENRKPGIETSKKEEAVAIEELTSATAIKAKIPQLSEAVGTINLLQPELIDSVYSNCEYKPVWTQRAFREDLYRSIENAKEDGLEPKDYHLEYLKKSLSHLSELSEEERSLLEIILTDAFLGLASDYSSGKLDPSKMYEIWGVDRNKPNLPGLLQYGLDEQDIIAAVDSVIPKHPVYLGLKKSLKEYRELAEKENEVIQISEKGESIKPGEKDPRVPNIKKRLKALGFWDAETTDSLIIYDENIADAVIKFQERNGIETDGVIGGGTIKTLNKTYNDRKKQIIANLERWRWYPRDLGDQYIIVNIANYRLSLVKDGDTIATHRTMVGTEARKTPVFSDEVEHIVYNPTWTIPPTIKRKDVIPSAAKDPGYINRKNFSIFNRQGERLDPHEIDWTSAKVKSYTFRQEAGSSNPLGLVKIIYPNPHLIYLHDTPSKSLFNKNLRAQSSGCVRVEGVLDLAKQLLSDQEKYSEEKIQEILASGKTTTIKVTQKVLVHHFYWTAWREANHTYFAEDIYKRDATIYKLLTKE</sequence>
<evidence type="ECO:0000313" key="9">
    <source>
        <dbReference type="EMBL" id="SHG60294.1"/>
    </source>
</evidence>
<protein>
    <submittedName>
        <fullName evidence="9">Murein L,D-transpeptidase YcbB/YkuD</fullName>
    </submittedName>
</protein>
<dbReference type="InterPro" id="IPR036365">
    <property type="entry name" value="PGBD-like_sf"/>
</dbReference>
<dbReference type="EMBL" id="FQVT01000018">
    <property type="protein sequence ID" value="SHG60294.1"/>
    <property type="molecule type" value="Genomic_DNA"/>
</dbReference>
<dbReference type="Pfam" id="PF01471">
    <property type="entry name" value="PG_binding_1"/>
    <property type="match status" value="1"/>
</dbReference>
<dbReference type="PROSITE" id="PS52029">
    <property type="entry name" value="LD_TPASE"/>
    <property type="match status" value="1"/>
</dbReference>
<dbReference type="Gene3D" id="1.10.101.10">
    <property type="entry name" value="PGBD-like superfamily/PGBD"/>
    <property type="match status" value="1"/>
</dbReference>
<evidence type="ECO:0000256" key="2">
    <source>
        <dbReference type="ARBA" id="ARBA00005992"/>
    </source>
</evidence>
<dbReference type="OrthoDB" id="9778545at2"/>
<dbReference type="InterPro" id="IPR045380">
    <property type="entry name" value="LD_TPept_scaffold_dom"/>
</dbReference>
<comment type="similarity">
    <text evidence="2">Belongs to the YkuD family.</text>
</comment>
<dbReference type="GO" id="GO:0009252">
    <property type="term" value="P:peptidoglycan biosynthetic process"/>
    <property type="evidence" value="ECO:0007669"/>
    <property type="project" value="UniProtKB-UniPathway"/>
</dbReference>
<dbReference type="Gene3D" id="2.40.440.10">
    <property type="entry name" value="L,D-transpeptidase catalytic domain-like"/>
    <property type="match status" value="1"/>
</dbReference>
<feature type="domain" description="L,D-TPase catalytic" evidence="8">
    <location>
        <begin position="317"/>
        <end position="506"/>
    </location>
</feature>
<dbReference type="InterPro" id="IPR002477">
    <property type="entry name" value="Peptidoglycan-bd-like"/>
</dbReference>
<dbReference type="InterPro" id="IPR052905">
    <property type="entry name" value="LD-transpeptidase_YkuD-like"/>
</dbReference>
<dbReference type="AlphaFoldDB" id="A0A1M5L599"/>
<name>A0A1M5L599_SALEC</name>
<dbReference type="GO" id="GO:0008360">
    <property type="term" value="P:regulation of cell shape"/>
    <property type="evidence" value="ECO:0007669"/>
    <property type="project" value="UniProtKB-UniRule"/>
</dbReference>
<dbReference type="InterPro" id="IPR005490">
    <property type="entry name" value="LD_TPept_cat_dom"/>
</dbReference>
<feature type="active site" description="Nucleophile" evidence="7">
    <location>
        <position position="466"/>
    </location>
</feature>
<gene>
    <name evidence="9" type="ORF">SAMN05444483_11829</name>
</gene>
<dbReference type="Proteomes" id="UP000183945">
    <property type="component" value="Unassembled WGS sequence"/>
</dbReference>
<evidence type="ECO:0000256" key="3">
    <source>
        <dbReference type="ARBA" id="ARBA00022679"/>
    </source>
</evidence>
<dbReference type="STRING" id="1073325.SAMN05444483_11829"/>
<evidence type="ECO:0000256" key="4">
    <source>
        <dbReference type="ARBA" id="ARBA00022960"/>
    </source>
</evidence>
<keyword evidence="6 7" id="KW-0961">Cell wall biogenesis/degradation</keyword>
<reference evidence="10" key="1">
    <citation type="submission" date="2016-11" db="EMBL/GenBank/DDBJ databases">
        <authorList>
            <person name="Varghese N."/>
            <person name="Submissions S."/>
        </authorList>
    </citation>
    <scope>NUCLEOTIDE SEQUENCE [LARGE SCALE GENOMIC DNA]</scope>
    <source>
        <strain evidence="10">DSM 24579</strain>
    </source>
</reference>
<feature type="active site" description="Proton donor/acceptor" evidence="7">
    <location>
        <position position="447"/>
    </location>
</feature>
<dbReference type="UniPathway" id="UPA00219"/>
<evidence type="ECO:0000313" key="10">
    <source>
        <dbReference type="Proteomes" id="UP000183945"/>
    </source>
</evidence>
<evidence type="ECO:0000259" key="8">
    <source>
        <dbReference type="PROSITE" id="PS52029"/>
    </source>
</evidence>
<dbReference type="Pfam" id="PF03734">
    <property type="entry name" value="YkuD"/>
    <property type="match status" value="1"/>
</dbReference>
<dbReference type="GO" id="GO:0071555">
    <property type="term" value="P:cell wall organization"/>
    <property type="evidence" value="ECO:0007669"/>
    <property type="project" value="UniProtKB-UniRule"/>
</dbReference>
<dbReference type="SUPFAM" id="SSF141523">
    <property type="entry name" value="L,D-transpeptidase catalytic domain-like"/>
    <property type="match status" value="1"/>
</dbReference>
<accession>A0A1M5L599</accession>
<dbReference type="GO" id="GO:0016740">
    <property type="term" value="F:transferase activity"/>
    <property type="evidence" value="ECO:0007669"/>
    <property type="project" value="UniProtKB-KW"/>
</dbReference>
<keyword evidence="5 7" id="KW-0573">Peptidoglycan synthesis</keyword>
<dbReference type="PANTHER" id="PTHR41533">
    <property type="entry name" value="L,D-TRANSPEPTIDASE HI_1667-RELATED"/>
    <property type="match status" value="1"/>
</dbReference>
<dbReference type="RefSeq" id="WP_072881450.1">
    <property type="nucleotide sequence ID" value="NZ_FQVT01000018.1"/>
</dbReference>
<dbReference type="SUPFAM" id="SSF47090">
    <property type="entry name" value="PGBD-like"/>
    <property type="match status" value="1"/>
</dbReference>
<keyword evidence="4 7" id="KW-0133">Cell shape</keyword>
<comment type="pathway">
    <text evidence="1 7">Cell wall biogenesis; peptidoglycan biosynthesis.</text>
</comment>
<evidence type="ECO:0000256" key="7">
    <source>
        <dbReference type="PROSITE-ProRule" id="PRU01373"/>
    </source>
</evidence>
<dbReference type="CDD" id="cd16913">
    <property type="entry name" value="YkuD_like"/>
    <property type="match status" value="1"/>
</dbReference>
<dbReference type="GO" id="GO:0004180">
    <property type="term" value="F:carboxypeptidase activity"/>
    <property type="evidence" value="ECO:0007669"/>
    <property type="project" value="UniProtKB-ARBA"/>
</dbReference>
<proteinExistence type="inferred from homology"/>
<dbReference type="PANTHER" id="PTHR41533:SF2">
    <property type="entry name" value="BLR7131 PROTEIN"/>
    <property type="match status" value="1"/>
</dbReference>
<dbReference type="InterPro" id="IPR036366">
    <property type="entry name" value="PGBDSf"/>
</dbReference>
<keyword evidence="3" id="KW-0808">Transferase</keyword>
<dbReference type="Pfam" id="PF20142">
    <property type="entry name" value="Scaffold"/>
    <property type="match status" value="1"/>
</dbReference>
<organism evidence="9 10">
    <name type="scientific">Salegentibacter echinorum</name>
    <dbReference type="NCBI Taxonomy" id="1073325"/>
    <lineage>
        <taxon>Bacteria</taxon>
        <taxon>Pseudomonadati</taxon>
        <taxon>Bacteroidota</taxon>
        <taxon>Flavobacteriia</taxon>
        <taxon>Flavobacteriales</taxon>
        <taxon>Flavobacteriaceae</taxon>
        <taxon>Salegentibacter</taxon>
    </lineage>
</organism>
<evidence type="ECO:0000256" key="5">
    <source>
        <dbReference type="ARBA" id="ARBA00022984"/>
    </source>
</evidence>